<accession>A0ABW5DCG8</accession>
<dbReference type="RefSeq" id="WP_386820926.1">
    <property type="nucleotide sequence ID" value="NZ_JBHUIT010000031.1"/>
</dbReference>
<evidence type="ECO:0000313" key="2">
    <source>
        <dbReference type="Proteomes" id="UP001597375"/>
    </source>
</evidence>
<dbReference type="EMBL" id="JBHUIT010000031">
    <property type="protein sequence ID" value="MFD2257609.1"/>
    <property type="molecule type" value="Genomic_DNA"/>
</dbReference>
<keyword evidence="2" id="KW-1185">Reference proteome</keyword>
<organism evidence="1 2">
    <name type="scientific">Luteolibacter algae</name>
    <dbReference type="NCBI Taxonomy" id="454151"/>
    <lineage>
        <taxon>Bacteria</taxon>
        <taxon>Pseudomonadati</taxon>
        <taxon>Verrucomicrobiota</taxon>
        <taxon>Verrucomicrobiia</taxon>
        <taxon>Verrucomicrobiales</taxon>
        <taxon>Verrucomicrobiaceae</taxon>
        <taxon>Luteolibacter</taxon>
    </lineage>
</organism>
<sequence>MKPSPPLEDWNLSLPKVHQSLNDPGTEDLLPKIGDCESLDDYKTYWENLEYLLKIVIGWKNIGAGLAWWESKGREPMGDPRLELVRRVWDDEGQLDFYMAHHWREQNCFSDPEEMSPTEMSRNCRWGSEDWWRQLKRQGRRYAHDPFYGGSDPLHLASIEHCCQMGGKKDPTSYRTEVAVHHPEAVLIADDFGAWRGDLWNFANTLPPHPFSSWHVEVFERRIGYLGLYRQSRITGHWFQGKHSIHIAGNPPTSPF</sequence>
<protein>
    <submittedName>
        <fullName evidence="1">Uncharacterized protein</fullName>
    </submittedName>
</protein>
<reference evidence="2" key="1">
    <citation type="journal article" date="2019" name="Int. J. Syst. Evol. Microbiol.">
        <title>The Global Catalogue of Microorganisms (GCM) 10K type strain sequencing project: providing services to taxonomists for standard genome sequencing and annotation.</title>
        <authorList>
            <consortium name="The Broad Institute Genomics Platform"/>
            <consortium name="The Broad Institute Genome Sequencing Center for Infectious Disease"/>
            <person name="Wu L."/>
            <person name="Ma J."/>
        </authorList>
    </citation>
    <scope>NUCLEOTIDE SEQUENCE [LARGE SCALE GENOMIC DNA]</scope>
    <source>
        <strain evidence="2">CGMCC 4.7106</strain>
    </source>
</reference>
<comment type="caution">
    <text evidence="1">The sequence shown here is derived from an EMBL/GenBank/DDBJ whole genome shotgun (WGS) entry which is preliminary data.</text>
</comment>
<proteinExistence type="predicted"/>
<dbReference type="Proteomes" id="UP001597375">
    <property type="component" value="Unassembled WGS sequence"/>
</dbReference>
<gene>
    <name evidence="1" type="ORF">ACFSSA_13080</name>
</gene>
<evidence type="ECO:0000313" key="1">
    <source>
        <dbReference type="EMBL" id="MFD2257609.1"/>
    </source>
</evidence>
<name>A0ABW5DCG8_9BACT</name>